<dbReference type="Pfam" id="PF00646">
    <property type="entry name" value="F-box"/>
    <property type="match status" value="1"/>
</dbReference>
<dbReference type="AlphaFoldDB" id="I3SD63"/>
<dbReference type="CDD" id="cd09917">
    <property type="entry name" value="F-box_SF"/>
    <property type="match status" value="1"/>
</dbReference>
<organism evidence="2">
    <name type="scientific">Lotus japonicus</name>
    <name type="common">Lotus corniculatus var. japonicus</name>
    <dbReference type="NCBI Taxonomy" id="34305"/>
    <lineage>
        <taxon>Eukaryota</taxon>
        <taxon>Viridiplantae</taxon>
        <taxon>Streptophyta</taxon>
        <taxon>Embryophyta</taxon>
        <taxon>Tracheophyta</taxon>
        <taxon>Spermatophyta</taxon>
        <taxon>Magnoliopsida</taxon>
        <taxon>eudicotyledons</taxon>
        <taxon>Gunneridae</taxon>
        <taxon>Pentapetalae</taxon>
        <taxon>rosids</taxon>
        <taxon>fabids</taxon>
        <taxon>Fabales</taxon>
        <taxon>Fabaceae</taxon>
        <taxon>Papilionoideae</taxon>
        <taxon>50 kb inversion clade</taxon>
        <taxon>NPAAA clade</taxon>
        <taxon>Hologalegina</taxon>
        <taxon>robinioid clade</taxon>
        <taxon>Loteae</taxon>
        <taxon>Lotus</taxon>
    </lineage>
</organism>
<accession>I3SD63</accession>
<dbReference type="InterPro" id="IPR001810">
    <property type="entry name" value="F-box_dom"/>
</dbReference>
<dbReference type="InterPro" id="IPR036047">
    <property type="entry name" value="F-box-like_dom_sf"/>
</dbReference>
<dbReference type="EMBL" id="BT138410">
    <property type="protein sequence ID" value="AFK38205.1"/>
    <property type="molecule type" value="mRNA"/>
</dbReference>
<reference evidence="2" key="1">
    <citation type="submission" date="2012-05" db="EMBL/GenBank/DDBJ databases">
        <authorList>
            <person name="Krishnakumar V."/>
            <person name="Cheung F."/>
            <person name="Xiao Y."/>
            <person name="Chan A."/>
            <person name="Moskal W.A."/>
            <person name="Town C.D."/>
        </authorList>
    </citation>
    <scope>NUCLEOTIDE SEQUENCE</scope>
</reference>
<dbReference type="PANTHER" id="PTHR31482:SF2">
    <property type="entry name" value="F-BOX DOMAIN-CONTAINING PROTEIN"/>
    <property type="match status" value="1"/>
</dbReference>
<protein>
    <recommendedName>
        <fullName evidence="1">F-box domain-containing protein</fullName>
    </recommendedName>
</protein>
<name>I3SD63_LOTJA</name>
<feature type="domain" description="F-box" evidence="1">
    <location>
        <begin position="56"/>
        <end position="83"/>
    </location>
</feature>
<dbReference type="PANTHER" id="PTHR31482">
    <property type="entry name" value="ESTS AU081301(E20138)"/>
    <property type="match status" value="1"/>
</dbReference>
<proteinExistence type="evidence at transcript level"/>
<evidence type="ECO:0000313" key="2">
    <source>
        <dbReference type="EMBL" id="AFK38205.1"/>
    </source>
</evidence>
<sequence>MRLISLLFYKELLCVKSFRNCLWLSFLYQIPTKMSLAKKTLTSKFENVEDTREMLVLECILERLPQSSLCQMASVCHSLRERCVSTFGRGTRSRNGVELV</sequence>
<evidence type="ECO:0000259" key="1">
    <source>
        <dbReference type="Pfam" id="PF00646"/>
    </source>
</evidence>
<dbReference type="SUPFAM" id="SSF81383">
    <property type="entry name" value="F-box domain"/>
    <property type="match status" value="1"/>
</dbReference>